<accession>A0A177C6X5</accession>
<gene>
    <name evidence="2" type="ORF">CC84DRAFT_1166455</name>
</gene>
<name>A0A177C6X5_9PLEO</name>
<dbReference type="Proteomes" id="UP000077069">
    <property type="component" value="Unassembled WGS sequence"/>
</dbReference>
<reference evidence="2 3" key="1">
    <citation type="submission" date="2016-05" db="EMBL/GenBank/DDBJ databases">
        <title>Comparative analysis of secretome profiles of manganese(II)-oxidizing ascomycete fungi.</title>
        <authorList>
            <consortium name="DOE Joint Genome Institute"/>
            <person name="Zeiner C.A."/>
            <person name="Purvine S.O."/>
            <person name="Zink E.M."/>
            <person name="Wu S."/>
            <person name="Pasa-Tolic L."/>
            <person name="Chaput D.L."/>
            <person name="Haridas S."/>
            <person name="Grigoriev I.V."/>
            <person name="Santelli C.M."/>
            <person name="Hansel C.M."/>
        </authorList>
    </citation>
    <scope>NUCLEOTIDE SEQUENCE [LARGE SCALE GENOMIC DNA]</scope>
    <source>
        <strain evidence="2 3">AP3s5-JAC2a</strain>
    </source>
</reference>
<sequence length="65" mass="7152">MLHLYFHAPNPTPDARKPKPPNPPPTPIHTLPQSHNPTTPDPVSGSCLHTTPPNIAEKIPQRIHC</sequence>
<dbReference type="RefSeq" id="XP_018032987.1">
    <property type="nucleotide sequence ID" value="XM_018178964.1"/>
</dbReference>
<feature type="region of interest" description="Disordered" evidence="1">
    <location>
        <begin position="1"/>
        <end position="65"/>
    </location>
</feature>
<evidence type="ECO:0000313" key="3">
    <source>
        <dbReference type="Proteomes" id="UP000077069"/>
    </source>
</evidence>
<dbReference type="AlphaFoldDB" id="A0A177C6X5"/>
<dbReference type="InParanoid" id="A0A177C6X5"/>
<evidence type="ECO:0000256" key="1">
    <source>
        <dbReference type="SAM" id="MobiDB-lite"/>
    </source>
</evidence>
<organism evidence="2 3">
    <name type="scientific">Paraphaeosphaeria sporulosa</name>
    <dbReference type="NCBI Taxonomy" id="1460663"/>
    <lineage>
        <taxon>Eukaryota</taxon>
        <taxon>Fungi</taxon>
        <taxon>Dikarya</taxon>
        <taxon>Ascomycota</taxon>
        <taxon>Pezizomycotina</taxon>
        <taxon>Dothideomycetes</taxon>
        <taxon>Pleosporomycetidae</taxon>
        <taxon>Pleosporales</taxon>
        <taxon>Massarineae</taxon>
        <taxon>Didymosphaeriaceae</taxon>
        <taxon>Paraphaeosphaeria</taxon>
    </lineage>
</organism>
<protein>
    <submittedName>
        <fullName evidence="2">Uncharacterized protein</fullName>
    </submittedName>
</protein>
<proteinExistence type="predicted"/>
<dbReference type="EMBL" id="KV441555">
    <property type="protein sequence ID" value="OAG02622.1"/>
    <property type="molecule type" value="Genomic_DNA"/>
</dbReference>
<evidence type="ECO:0000313" key="2">
    <source>
        <dbReference type="EMBL" id="OAG02622.1"/>
    </source>
</evidence>
<keyword evidence="3" id="KW-1185">Reference proteome</keyword>
<dbReference type="GeneID" id="28762450"/>